<dbReference type="EMBL" id="MK465703">
    <property type="protein sequence ID" value="QJS01487.1"/>
    <property type="molecule type" value="Genomic_DNA"/>
</dbReference>
<keyword evidence="1" id="KW-0614">Plasmid</keyword>
<evidence type="ECO:0000313" key="1">
    <source>
        <dbReference type="EMBL" id="QJS01487.1"/>
    </source>
</evidence>
<accession>A0A6M4NU36</accession>
<geneLocation type="plasmid" evidence="1">
    <name>pE505-1</name>
</geneLocation>
<organism evidence="1">
    <name type="scientific">Enterococcus faecium</name>
    <name type="common">Streptococcus faecium</name>
    <dbReference type="NCBI Taxonomy" id="1352"/>
    <lineage>
        <taxon>Bacteria</taxon>
        <taxon>Bacillati</taxon>
        <taxon>Bacillota</taxon>
        <taxon>Bacilli</taxon>
        <taxon>Lactobacillales</taxon>
        <taxon>Enterococcaceae</taxon>
        <taxon>Enterococcus</taxon>
    </lineage>
</organism>
<reference evidence="1" key="1">
    <citation type="submission" date="2019-01" db="EMBL/GenBank/DDBJ databases">
        <title>Novel transferable element association of lsa(E) resistance gene clusters in Enterococci.</title>
        <authorList>
            <person name="Li D."/>
            <person name="Du X.-D."/>
        </authorList>
    </citation>
    <scope>NUCLEOTIDE SEQUENCE</scope>
    <source>
        <strain evidence="1">E505</strain>
        <plasmid evidence="1">pE505-1</plasmid>
    </source>
</reference>
<sequence length="175" mass="21007">MFKMVRRTKKEFKPYNDYVDRPFELKWPTAFPLGELQEAIKETNDYHSREIERLPQQAQAQIEHLLSRSIKQNKVLEIQLNSLDEYERVKPSIRGVFRGMAEFDVVLIGDQQIDFYDIRHIQIHDFYKWSENEPEKPIDNPFSEVKFSELTEEENNAIDAFINEYYSDGDFYEDI</sequence>
<name>A0A6M4NU36_ENTFC</name>
<dbReference type="AlphaFoldDB" id="A0A6M4NU36"/>
<protein>
    <submittedName>
        <fullName evidence="1">Uncharacterized protein</fullName>
    </submittedName>
</protein>
<proteinExistence type="predicted"/>